<reference evidence="3" key="1">
    <citation type="submission" date="2023-01" db="EMBL/GenBank/DDBJ databases">
        <title>Genome assembly of the deep-sea coral Lophelia pertusa.</title>
        <authorList>
            <person name="Herrera S."/>
            <person name="Cordes E."/>
        </authorList>
    </citation>
    <scope>NUCLEOTIDE SEQUENCE</scope>
    <source>
        <strain evidence="3">USNM1676648</strain>
        <tissue evidence="3">Polyp</tissue>
    </source>
</reference>
<comment type="caution">
    <text evidence="3">The sequence shown here is derived from an EMBL/GenBank/DDBJ whole genome shotgun (WGS) entry which is preliminary data.</text>
</comment>
<keyword evidence="4" id="KW-1185">Reference proteome</keyword>
<dbReference type="InterPro" id="IPR014044">
    <property type="entry name" value="CAP_dom"/>
</dbReference>
<sequence>MDSFGKEALEAHNKFRAAHQAPSLTWSSVLARDADAWAKQIAREGRLRHDDTKDGENVFMVFGREIDGSDAVNSWYSEVKNYDFGKPGYQSNTGHFTQVVWKGSKELGIGKAKSADGKVFVVGRYRPAGNNMRAFQENVFPSKDGNVKIPEKEPSKKGATPMHQHQKHEERPPLGGDQRREETVVTYPDGTKKTVVSTVTMTLKGNNQSGYSKQTVTTVHETGKQDAFSRDMKAALPKDSPSSKVHKDKDTKQSLGEGGTHAASSSSKAAFPKQATDAHNKYRAKHRVSPLKWSDEIARDAQAWAEKLAKARNLQHASKSERKETGENIAMFTGKFDSAGDEATDMWYAEVKDYRFDKPGFQGNTGHFTQVVWKESKELGMGRAQTSDGRMTFVVARYRPAGNMLNHFQENVFKG</sequence>
<dbReference type="PROSITE" id="PS01009">
    <property type="entry name" value="CRISP_1"/>
    <property type="match status" value="2"/>
</dbReference>
<feature type="compositionally biased region" description="Basic and acidic residues" evidence="1">
    <location>
        <begin position="221"/>
        <end position="233"/>
    </location>
</feature>
<feature type="compositionally biased region" description="Polar residues" evidence="1">
    <location>
        <begin position="205"/>
        <end position="220"/>
    </location>
</feature>
<dbReference type="PANTHER" id="PTHR10334">
    <property type="entry name" value="CYSTEINE-RICH SECRETORY PROTEIN-RELATED"/>
    <property type="match status" value="1"/>
</dbReference>
<feature type="region of interest" description="Disordered" evidence="1">
    <location>
        <begin position="205"/>
        <end position="285"/>
    </location>
</feature>
<feature type="domain" description="SCP" evidence="2">
    <location>
        <begin position="270"/>
        <end position="406"/>
    </location>
</feature>
<dbReference type="Proteomes" id="UP001163046">
    <property type="component" value="Unassembled WGS sequence"/>
</dbReference>
<dbReference type="EMBL" id="MU827782">
    <property type="protein sequence ID" value="KAJ7336542.1"/>
    <property type="molecule type" value="Genomic_DNA"/>
</dbReference>
<dbReference type="InterPro" id="IPR034113">
    <property type="entry name" value="SCP_GAPR1-like"/>
</dbReference>
<evidence type="ECO:0000313" key="4">
    <source>
        <dbReference type="Proteomes" id="UP001163046"/>
    </source>
</evidence>
<dbReference type="InterPro" id="IPR001283">
    <property type="entry name" value="CRISP-related"/>
</dbReference>
<dbReference type="SUPFAM" id="SSF55797">
    <property type="entry name" value="PR-1-like"/>
    <property type="match status" value="2"/>
</dbReference>
<evidence type="ECO:0000313" key="3">
    <source>
        <dbReference type="EMBL" id="KAJ7336542.1"/>
    </source>
</evidence>
<feature type="region of interest" description="Disordered" evidence="1">
    <location>
        <begin position="141"/>
        <end position="186"/>
    </location>
</feature>
<dbReference type="Gene3D" id="3.40.33.10">
    <property type="entry name" value="CAP"/>
    <property type="match status" value="2"/>
</dbReference>
<evidence type="ECO:0000256" key="1">
    <source>
        <dbReference type="SAM" id="MobiDB-lite"/>
    </source>
</evidence>
<proteinExistence type="predicted"/>
<evidence type="ECO:0000259" key="2">
    <source>
        <dbReference type="SMART" id="SM00198"/>
    </source>
</evidence>
<organism evidence="3 4">
    <name type="scientific">Desmophyllum pertusum</name>
    <dbReference type="NCBI Taxonomy" id="174260"/>
    <lineage>
        <taxon>Eukaryota</taxon>
        <taxon>Metazoa</taxon>
        <taxon>Cnidaria</taxon>
        <taxon>Anthozoa</taxon>
        <taxon>Hexacorallia</taxon>
        <taxon>Scleractinia</taxon>
        <taxon>Caryophylliina</taxon>
        <taxon>Caryophylliidae</taxon>
        <taxon>Desmophyllum</taxon>
    </lineage>
</organism>
<feature type="compositionally biased region" description="Basic and acidic residues" evidence="1">
    <location>
        <begin position="145"/>
        <end position="156"/>
    </location>
</feature>
<dbReference type="OrthoDB" id="337038at2759"/>
<dbReference type="InterPro" id="IPR035940">
    <property type="entry name" value="CAP_sf"/>
</dbReference>
<name>A0A9W9YGZ5_9CNID</name>
<dbReference type="Pfam" id="PF00188">
    <property type="entry name" value="CAP"/>
    <property type="match status" value="2"/>
</dbReference>
<dbReference type="InterPro" id="IPR018244">
    <property type="entry name" value="Allrgn_V5/Tpx1_CS"/>
</dbReference>
<protein>
    <recommendedName>
        <fullName evidence="2">SCP domain-containing protein</fullName>
    </recommendedName>
</protein>
<dbReference type="AlphaFoldDB" id="A0A9W9YGZ5"/>
<feature type="domain" description="SCP" evidence="2">
    <location>
        <begin position="3"/>
        <end position="133"/>
    </location>
</feature>
<dbReference type="SMART" id="SM00198">
    <property type="entry name" value="SCP"/>
    <property type="match status" value="2"/>
</dbReference>
<dbReference type="CDD" id="cd05382">
    <property type="entry name" value="CAP_GAPR1-like"/>
    <property type="match status" value="2"/>
</dbReference>
<dbReference type="PRINTS" id="PR00837">
    <property type="entry name" value="V5TPXLIKE"/>
</dbReference>
<accession>A0A9W9YGZ5</accession>
<dbReference type="InterPro" id="IPR002413">
    <property type="entry name" value="V5_allergen-like"/>
</dbReference>
<feature type="compositionally biased region" description="Basic and acidic residues" evidence="1">
    <location>
        <begin position="167"/>
        <end position="183"/>
    </location>
</feature>
<dbReference type="GO" id="GO:0005576">
    <property type="term" value="C:extracellular region"/>
    <property type="evidence" value="ECO:0007669"/>
    <property type="project" value="InterPro"/>
</dbReference>
<gene>
    <name evidence="3" type="ORF">OS493_011752</name>
</gene>
<dbReference type="FunFam" id="3.40.33.10:FF:000002">
    <property type="entry name" value="Golgi-associated plant pathogenesis-related protein 1"/>
    <property type="match status" value="2"/>
</dbReference>
<dbReference type="PRINTS" id="PR00838">
    <property type="entry name" value="V5ALLERGEN"/>
</dbReference>